<sequence>MTDAHHTRNASRLIAFAEQATAILHKNERVRILWLTGSLAKGTADGQSDVDLRTAVRAEDFATIEQWWPDLLDQIAPTVWKHRWPGSTDEAILGAITTDYVRFDVVVQSMQDRKPRTYEAARLLFDKDDQAKHFLLTQPPPPHDPSTRLTPLVEEFIRLVGMLPIVVERDDVPIGMEGQLALHSMLISLLLLENGIDRMSSGKRHVAAHLNDEQRALLAQIPALAPTIESITEGIRAYARLFLPRARRLMESYGQPYPEAFEAATIRHLRETLGLNL</sequence>
<accession>A0ABQ3VG07</accession>
<proteinExistence type="predicted"/>
<dbReference type="SUPFAM" id="SSF81301">
    <property type="entry name" value="Nucleotidyltransferase"/>
    <property type="match status" value="1"/>
</dbReference>
<dbReference type="Gene3D" id="3.30.460.10">
    <property type="entry name" value="Beta Polymerase, domain 2"/>
    <property type="match status" value="1"/>
</dbReference>
<dbReference type="RefSeq" id="WP_201362354.1">
    <property type="nucleotide sequence ID" value="NZ_BNJJ01000007.1"/>
</dbReference>
<name>A0ABQ3VG07_9CHLR</name>
<protein>
    <recommendedName>
        <fullName evidence="3">Polymerase beta nucleotidyltransferase domain-containing protein</fullName>
    </recommendedName>
</protein>
<keyword evidence="2" id="KW-1185">Reference proteome</keyword>
<dbReference type="InterPro" id="IPR043519">
    <property type="entry name" value="NT_sf"/>
</dbReference>
<evidence type="ECO:0000313" key="2">
    <source>
        <dbReference type="Proteomes" id="UP000635565"/>
    </source>
</evidence>
<comment type="caution">
    <text evidence="1">The sequence shown here is derived from an EMBL/GenBank/DDBJ whole genome shotgun (WGS) entry which is preliminary data.</text>
</comment>
<dbReference type="Proteomes" id="UP000635565">
    <property type="component" value="Unassembled WGS sequence"/>
</dbReference>
<evidence type="ECO:0008006" key="3">
    <source>
        <dbReference type="Google" id="ProtNLM"/>
    </source>
</evidence>
<gene>
    <name evidence="1" type="ORF">KSZ_27260</name>
</gene>
<evidence type="ECO:0000313" key="1">
    <source>
        <dbReference type="EMBL" id="GHO84720.1"/>
    </source>
</evidence>
<reference evidence="1 2" key="1">
    <citation type="journal article" date="2021" name="Int. J. Syst. Evol. Microbiol.">
        <title>Reticulibacter mediterranei gen. nov., sp. nov., within the new family Reticulibacteraceae fam. nov., and Ktedonospora formicarum gen. nov., sp. nov., Ktedonobacter robiniae sp. nov., Dictyobacter formicarum sp. nov. and Dictyobacter arantiisoli sp. nov., belonging to the class Ktedonobacteria.</title>
        <authorList>
            <person name="Yabe S."/>
            <person name="Zheng Y."/>
            <person name="Wang C.M."/>
            <person name="Sakai Y."/>
            <person name="Abe K."/>
            <person name="Yokota A."/>
            <person name="Donadio S."/>
            <person name="Cavaletti L."/>
            <person name="Monciardini P."/>
        </authorList>
    </citation>
    <scope>NUCLEOTIDE SEQUENCE [LARGE SCALE GENOMIC DNA]</scope>
    <source>
        <strain evidence="1 2">SOSP1-9</strain>
    </source>
</reference>
<dbReference type="EMBL" id="BNJJ01000007">
    <property type="protein sequence ID" value="GHO84720.1"/>
    <property type="molecule type" value="Genomic_DNA"/>
</dbReference>
<organism evidence="1 2">
    <name type="scientific">Dictyobacter formicarum</name>
    <dbReference type="NCBI Taxonomy" id="2778368"/>
    <lineage>
        <taxon>Bacteria</taxon>
        <taxon>Bacillati</taxon>
        <taxon>Chloroflexota</taxon>
        <taxon>Ktedonobacteria</taxon>
        <taxon>Ktedonobacterales</taxon>
        <taxon>Dictyobacteraceae</taxon>
        <taxon>Dictyobacter</taxon>
    </lineage>
</organism>